<dbReference type="Pfam" id="PF20903">
    <property type="entry name" value="SPL"/>
    <property type="match status" value="1"/>
</dbReference>
<accession>N9Y3J1</accession>
<dbReference type="PANTHER" id="PTHR37822">
    <property type="entry name" value="SPORE PHOTOPRODUCT LYASE-RELATED"/>
    <property type="match status" value="1"/>
</dbReference>
<dbReference type="GO" id="GO:0003913">
    <property type="term" value="F:DNA photolyase activity"/>
    <property type="evidence" value="ECO:0007669"/>
    <property type="project" value="TreeGrafter"/>
</dbReference>
<dbReference type="GO" id="GO:1904047">
    <property type="term" value="F:S-adenosyl-L-methionine binding"/>
    <property type="evidence" value="ECO:0007669"/>
    <property type="project" value="TreeGrafter"/>
</dbReference>
<evidence type="ECO:0008006" key="3">
    <source>
        <dbReference type="Google" id="ProtNLM"/>
    </source>
</evidence>
<dbReference type="EMBL" id="AGYT01000008">
    <property type="protein sequence ID" value="ENZ02407.1"/>
    <property type="molecule type" value="Genomic_DNA"/>
</dbReference>
<dbReference type="Gene3D" id="3.40.50.12110">
    <property type="match status" value="1"/>
</dbReference>
<proteinExistence type="predicted"/>
<dbReference type="PANTHER" id="PTHR37822:SF2">
    <property type="entry name" value="SPORE PHOTOPRODUCT LYASE"/>
    <property type="match status" value="1"/>
</dbReference>
<dbReference type="eggNOG" id="COG1533">
    <property type="taxonomic scope" value="Bacteria"/>
</dbReference>
<dbReference type="HOGENOM" id="CLU_057301_0_0_9"/>
<evidence type="ECO:0000313" key="1">
    <source>
        <dbReference type="EMBL" id="ENZ02407.1"/>
    </source>
</evidence>
<sequence>MKEFIPTKIFYEESIKKYELGRELLKKYNFIEKESIEAHHKLNIDKDISEFNNIKRTLTIGVRKSIILRKDNKSSDFIVPFTSSGCSARCLYCYLVHNFKLNSNLRIFVNRDDMMNKIIKNINKINRDAVYEIGCNSDMILENSITGNLKWAIEEFSLLKNAKLTFATKFNMVDDLLNINHNGNTKIRISVNPEEIIRKVEFNTCNLEERIEAANKMFRAGYKVGLNIAPIIIVKNFEYIYEKMFIKLYELLDEKLKNNLFIEVIFMTYSMENLNINKINMKNSVNLFIDNKFYEKSKGKYTYKYLYRNEAEKIIIKLIKKYLKNAKISYIV</sequence>
<dbReference type="Gene3D" id="3.80.30.30">
    <property type="match status" value="1"/>
</dbReference>
<dbReference type="RefSeq" id="WP_002598143.1">
    <property type="nucleotide sequence ID" value="NZ_KB850956.1"/>
</dbReference>
<gene>
    <name evidence="1" type="ORF">HMPREF1092_01642</name>
</gene>
<reference evidence="1 2" key="1">
    <citation type="submission" date="2013-01" db="EMBL/GenBank/DDBJ databases">
        <title>The Genome Sequence of Clostridium colicanis 209318.</title>
        <authorList>
            <consortium name="The Broad Institute Genome Sequencing Platform"/>
            <person name="Earl A."/>
            <person name="Ward D."/>
            <person name="Feldgarden M."/>
            <person name="Gevers D."/>
            <person name="Courvalin P."/>
            <person name="Lambert T."/>
            <person name="Walker B."/>
            <person name="Young S.K."/>
            <person name="Zeng Q."/>
            <person name="Gargeya S."/>
            <person name="Fitzgerald M."/>
            <person name="Haas B."/>
            <person name="Abouelleil A."/>
            <person name="Alvarado L."/>
            <person name="Arachchi H.M."/>
            <person name="Berlin A.M."/>
            <person name="Chapman S.B."/>
            <person name="Dewar J."/>
            <person name="Goldberg J."/>
            <person name="Griggs A."/>
            <person name="Gujja S."/>
            <person name="Hansen M."/>
            <person name="Howarth C."/>
            <person name="Imamovic A."/>
            <person name="Larimer J."/>
            <person name="McCowan C."/>
            <person name="Murphy C."/>
            <person name="Neiman D."/>
            <person name="Pearson M."/>
            <person name="Priest M."/>
            <person name="Roberts A."/>
            <person name="Saif S."/>
            <person name="Shea T."/>
            <person name="Sisk P."/>
            <person name="Sykes S."/>
            <person name="Wortman J."/>
            <person name="Nusbaum C."/>
            <person name="Birren B."/>
        </authorList>
    </citation>
    <scope>NUCLEOTIDE SEQUENCE [LARGE SCALE GENOMIC DNA]</scope>
    <source>
        <strain evidence="1 2">209318</strain>
    </source>
</reference>
<name>N9Y3J1_9CLOT</name>
<dbReference type="GO" id="GO:0051539">
    <property type="term" value="F:4 iron, 4 sulfur cluster binding"/>
    <property type="evidence" value="ECO:0007669"/>
    <property type="project" value="TreeGrafter"/>
</dbReference>
<dbReference type="InterPro" id="IPR049539">
    <property type="entry name" value="SPL"/>
</dbReference>
<evidence type="ECO:0000313" key="2">
    <source>
        <dbReference type="Proteomes" id="UP000013097"/>
    </source>
</evidence>
<dbReference type="AlphaFoldDB" id="N9Y3J1"/>
<dbReference type="PATRIC" id="fig|999411.4.peg.1618"/>
<dbReference type="Proteomes" id="UP000013097">
    <property type="component" value="Unassembled WGS sequence"/>
</dbReference>
<protein>
    <recommendedName>
        <fullName evidence="3">Spore photoproduct lyase</fullName>
    </recommendedName>
</protein>
<keyword evidence="2" id="KW-1185">Reference proteome</keyword>
<organism evidence="1 2">
    <name type="scientific">Clostridium thermobutyricum</name>
    <dbReference type="NCBI Taxonomy" id="29372"/>
    <lineage>
        <taxon>Bacteria</taxon>
        <taxon>Bacillati</taxon>
        <taxon>Bacillota</taxon>
        <taxon>Clostridia</taxon>
        <taxon>Eubacteriales</taxon>
        <taxon>Clostridiaceae</taxon>
        <taxon>Clostridium</taxon>
    </lineage>
</organism>
<comment type="caution">
    <text evidence="1">The sequence shown here is derived from an EMBL/GenBank/DDBJ whole genome shotgun (WGS) entry which is preliminary data.</text>
</comment>
<dbReference type="GO" id="GO:0042601">
    <property type="term" value="C:endospore-forming forespore"/>
    <property type="evidence" value="ECO:0007669"/>
    <property type="project" value="TreeGrafter"/>
</dbReference>